<evidence type="ECO:0000313" key="3">
    <source>
        <dbReference type="Proteomes" id="UP000016895"/>
    </source>
</evidence>
<dbReference type="PROSITE" id="PS51257">
    <property type="entry name" value="PROKAR_LIPOPROTEIN"/>
    <property type="match status" value="1"/>
</dbReference>
<organism evidence="2 3">
    <name type="scientific">Vibrio nigripulchritudo</name>
    <dbReference type="NCBI Taxonomy" id="28173"/>
    <lineage>
        <taxon>Bacteria</taxon>
        <taxon>Pseudomonadati</taxon>
        <taxon>Pseudomonadota</taxon>
        <taxon>Gammaproteobacteria</taxon>
        <taxon>Vibrionales</taxon>
        <taxon>Vibrionaceae</taxon>
        <taxon>Vibrio</taxon>
    </lineage>
</organism>
<feature type="chain" id="PRO_5004650769" description="Lipoprotein" evidence="1">
    <location>
        <begin position="23"/>
        <end position="177"/>
    </location>
</feature>
<name>U4KJ12_9VIBR</name>
<evidence type="ECO:0000256" key="1">
    <source>
        <dbReference type="SAM" id="SignalP"/>
    </source>
</evidence>
<evidence type="ECO:0008006" key="4">
    <source>
        <dbReference type="Google" id="ProtNLM"/>
    </source>
</evidence>
<gene>
    <name evidence="2" type="ORF">VIBNI_B1906</name>
</gene>
<proteinExistence type="predicted"/>
<reference evidence="2 3" key="1">
    <citation type="journal article" date="2013" name="ISME J.">
        <title>Comparative genomics of pathogenic lineages of Vibrio nigripulchritudo identifies virulence-associated traits.</title>
        <authorList>
            <person name="Goudenege D."/>
            <person name="Labreuche Y."/>
            <person name="Krin E."/>
            <person name="Ansquer D."/>
            <person name="Mangenot S."/>
            <person name="Calteau A."/>
            <person name="Medigue C."/>
            <person name="Mazel D."/>
            <person name="Polz M.F."/>
            <person name="Le Roux F."/>
        </authorList>
    </citation>
    <scope>NUCLEOTIDE SEQUENCE [LARGE SCALE GENOMIC DNA]</scope>
    <source>
        <strain evidence="3">SnF1</strain>
    </source>
</reference>
<feature type="signal peptide" evidence="1">
    <location>
        <begin position="1"/>
        <end position="22"/>
    </location>
</feature>
<dbReference type="OrthoDB" id="5884300at2"/>
<dbReference type="RefSeq" id="WP_022562025.1">
    <property type="nucleotide sequence ID" value="NC_022543.1"/>
</dbReference>
<dbReference type="PATRIC" id="fig|1260221.3.peg.5481"/>
<keyword evidence="1" id="KW-0732">Signal</keyword>
<evidence type="ECO:0000313" key="2">
    <source>
        <dbReference type="EMBL" id="CCO61625.1"/>
    </source>
</evidence>
<dbReference type="Proteomes" id="UP000016895">
    <property type="component" value="Chromosome 2"/>
</dbReference>
<dbReference type="STRING" id="28173.VIBNI_B1906"/>
<protein>
    <recommendedName>
        <fullName evidence="4">Lipoprotein</fullName>
    </recommendedName>
</protein>
<dbReference type="AlphaFoldDB" id="U4KJ12"/>
<keyword evidence="3" id="KW-1185">Reference proteome</keyword>
<dbReference type="EMBL" id="FO203527">
    <property type="protein sequence ID" value="CCO61625.1"/>
    <property type="molecule type" value="Genomic_DNA"/>
</dbReference>
<sequence>MLKLLSGIFILGVLTACSEAGAEKPVNQFSVENDQLLFEKKFVDDWNVNQNVPSCSDCRKESQIKYLPDGPEVYETFLNSSGLQFMLGKNIRHPFDIDLGNDIVTFSFSMVDGEVYLQAENHEPKPVSEDAQLHLDISDHRVSFTFSDIYIPEPTPDTISNEQPRFSVDFYLTTSAK</sequence>
<dbReference type="KEGG" id="vni:VIBNI_B1906"/>
<accession>U4KJ12</accession>